<feature type="domain" description="Heparinase II/III-like C-terminal" evidence="3">
    <location>
        <begin position="399"/>
        <end position="594"/>
    </location>
</feature>
<comment type="subcellular location">
    <subcellularLocation>
        <location evidence="1">Cell envelope</location>
    </subcellularLocation>
</comment>
<evidence type="ECO:0000259" key="3">
    <source>
        <dbReference type="Pfam" id="PF07940"/>
    </source>
</evidence>
<keyword evidence="2" id="KW-0732">Signal</keyword>
<dbReference type="InterPro" id="IPR012480">
    <property type="entry name" value="Hepar_II_III_C"/>
</dbReference>
<dbReference type="Gene3D" id="1.50.10.100">
    <property type="entry name" value="Chondroitin AC/alginate lyase"/>
    <property type="match status" value="1"/>
</dbReference>
<dbReference type="SUPFAM" id="SSF48230">
    <property type="entry name" value="Chondroitin AC/alginate lyase"/>
    <property type="match status" value="1"/>
</dbReference>
<feature type="signal peptide" evidence="2">
    <location>
        <begin position="1"/>
        <end position="26"/>
    </location>
</feature>
<evidence type="ECO:0000256" key="2">
    <source>
        <dbReference type="SAM" id="SignalP"/>
    </source>
</evidence>
<dbReference type="EMBL" id="CP139781">
    <property type="protein sequence ID" value="WRQ86993.1"/>
    <property type="molecule type" value="Genomic_DNA"/>
</dbReference>
<evidence type="ECO:0000256" key="1">
    <source>
        <dbReference type="ARBA" id="ARBA00004196"/>
    </source>
</evidence>
<evidence type="ECO:0000313" key="4">
    <source>
        <dbReference type="EMBL" id="WRQ86993.1"/>
    </source>
</evidence>
<dbReference type="Gene3D" id="2.70.98.70">
    <property type="match status" value="1"/>
</dbReference>
<name>A0ABZ1C6V1_9BACT</name>
<reference evidence="4 5" key="1">
    <citation type="submission" date="2021-08" db="EMBL/GenBank/DDBJ databases">
        <authorList>
            <person name="Zhang D."/>
            <person name="Zhang A."/>
            <person name="Wang L."/>
        </authorList>
    </citation>
    <scope>NUCLEOTIDE SEQUENCE [LARGE SCALE GENOMIC DNA]</scope>
    <source>
        <strain evidence="4 5">WL0086</strain>
    </source>
</reference>
<dbReference type="RefSeq" id="WP_221029592.1">
    <property type="nucleotide sequence ID" value="NZ_CP139781.1"/>
</dbReference>
<dbReference type="Pfam" id="PF07940">
    <property type="entry name" value="Hepar_II_III_C"/>
    <property type="match status" value="1"/>
</dbReference>
<keyword evidence="5" id="KW-1185">Reference proteome</keyword>
<organism evidence="4 5">
    <name type="scientific">Actomonas aquatica</name>
    <dbReference type="NCBI Taxonomy" id="2866162"/>
    <lineage>
        <taxon>Bacteria</taxon>
        <taxon>Pseudomonadati</taxon>
        <taxon>Verrucomicrobiota</taxon>
        <taxon>Opitutia</taxon>
        <taxon>Opitutales</taxon>
        <taxon>Opitutaceae</taxon>
        <taxon>Actomonas</taxon>
    </lineage>
</organism>
<sequence>MTRREMLRLGGASFAGALLSRSFTWAAPESSPGSASHLFFAPADLPRIRANTRTPLLQPLYAAWQAEAPDAIPTALDTFENSGNIVRDFATVLTALEHALTVQLVEPTPTREATLLDAIERIIARPHWDYFRDGGEEVLGIQRASYSTVRLLYAREVLGDAISPELDQRLLQAIADKGCAACFATVNDMDHPETVKGWDFDTAHADFYDLTMERWPEILGANNLRSAPTGALGLGALALRGHDPRAEQWLDTAVASTRRFLQLFSADGSYFEGLSYLDYSMRTAMPFIVAHRRLVGDVDWDQAVNWDGMLDYVLTMQLGRTPDGGADIVNFSDARGSAFPGWVCEVGTITGTPYAGTLATYAAQPRWFYDFLWYRPDVLTAPLPDRLLNHRNDLNWVLCRSGWQPDDAVLAFKSGAPANHEHADRNHFIYKIHGERLLHDHLGAAYDRRTDGWKMRFTRGHNGVLLDGRGHHYVDGEHGTNESLAYANLIAYADHDGHIWWTSDATAAYGVVNESAKQVLRTVIFAKPDVIVVFDQIQLRYHEQTFDARFYPDNADGAARLSVDGPRFRLDRPAASLHGLVASSAASATPRLARLEVLPETGDFPCVEVHAPAALSHHVVTVLAARKAGEALPPKLEAASADGTWTLTADTFRARLTPGPFAPTIEIG</sequence>
<feature type="chain" id="PRO_5047235632" evidence="2">
    <location>
        <begin position="27"/>
        <end position="668"/>
    </location>
</feature>
<evidence type="ECO:0000313" key="5">
    <source>
        <dbReference type="Proteomes" id="UP000738431"/>
    </source>
</evidence>
<dbReference type="InterPro" id="IPR008929">
    <property type="entry name" value="Chondroitin_lyas"/>
</dbReference>
<dbReference type="Proteomes" id="UP000738431">
    <property type="component" value="Chromosome"/>
</dbReference>
<gene>
    <name evidence="4" type="ORF">K1X11_019440</name>
</gene>
<reference evidence="4 5" key="2">
    <citation type="submission" date="2023-12" db="EMBL/GenBank/DDBJ databases">
        <title>Description of an unclassified Opitutus bacterium of Verrucomicrobiota.</title>
        <authorList>
            <person name="Zhang D.-F."/>
        </authorList>
    </citation>
    <scope>NUCLEOTIDE SEQUENCE [LARGE SCALE GENOMIC DNA]</scope>
    <source>
        <strain evidence="4 5">WL0086</strain>
    </source>
</reference>
<protein>
    <submittedName>
        <fullName evidence="4">Heparinase II/III family protein</fullName>
    </submittedName>
</protein>
<accession>A0ABZ1C6V1</accession>
<proteinExistence type="predicted"/>